<feature type="domain" description="Bul1 C-terminal" evidence="3">
    <location>
        <begin position="784"/>
        <end position="852"/>
    </location>
</feature>
<evidence type="ECO:0000313" key="5">
    <source>
        <dbReference type="Proteomes" id="UP000009328"/>
    </source>
</evidence>
<dbReference type="FunCoup" id="K0KB65">
    <property type="interactions" value="483"/>
</dbReference>
<evidence type="ECO:0000259" key="2">
    <source>
        <dbReference type="Pfam" id="PF04425"/>
    </source>
</evidence>
<dbReference type="AlphaFoldDB" id="K0KB65"/>
<dbReference type="Proteomes" id="UP000009328">
    <property type="component" value="Unassembled WGS sequence"/>
</dbReference>
<dbReference type="Pfam" id="PF04426">
    <property type="entry name" value="Bul1_C"/>
    <property type="match status" value="2"/>
</dbReference>
<dbReference type="InParanoid" id="K0KB65"/>
<sequence length="857" mass="97554">MSKRESWRKPHNIPNEEKTDSASTNITQLDTNNAMTIKDDKNLIPNSRGLSTALGLKSTAADDDEYYQEDSQIDYTNAFLKEHKHAQEILSKLRPDGLTDFDKIQLGFSKLDYDDGKMDCLAKKQFVFDLLPSFEMLQSMQNPCLGNYIDNPDEHDFPPDYFSQNIQKIYGVTGIDDFEKLTSGSSSDRPPIMLSPTVTRSQTTIYSNGITSQDLSATPSSNASSDNAENFEKNLFDKSHLLPNIDSSTLDISVHVTKDVPRPNQPTEQESLLKEYTPGDVVHGYVIINNLSTRPQKFQMFHVTLEGYTLVIDPQTKKLNQKRFLDMVDISASWTFGAVSPSANFNYEPYSLDHEGCLLGLPNDRIIPPKTKYKKFFAFKIPYRLLDNVCQHELEVHTLLPPSFGIDRVKNKGQNADIDVDPMLNYGHSGLKGSPVLTLDLSGNNRAISYGIHARFISVHPNKPKKLCILKQHEHNLRFIPFGFTTPLFSSKASLKELYERVQNAMEISNHVLEMKLKNSEFSQDDDDDFIRDLKSRQLRSVSSDATTYESRDTKGNLTFPLRNKSFGNRDFSKVEIITKYMEDSSSNTSGFLKNLRFGAQRSQTNNSIGQELGSIKITTRIPKDGLPYISPSLVRKTNDLSNLNIQGIRNIDQLSSTLSPEEKKKLKSLKFNLTFTPTTAYGPIKFPELKYIRASLLVLNMSSTSPIPINLSADVFSKNESYKIRSKFKKYHEQYLKLLQQFESHNLDLARHIDKHLHRDIKAMKDLQVEASTVDNAFDYSIQSQTDWTMSESTNEWNKQVELKLKLQDAIPETLVPNFQTCLLSRVYSIQLNFKFKNGQKCEMVVPIRIRCFADI</sequence>
<dbReference type="Pfam" id="PF04425">
    <property type="entry name" value="Bul1_N"/>
    <property type="match status" value="1"/>
</dbReference>
<gene>
    <name evidence="4" type="ORF">BN7_1784</name>
</gene>
<dbReference type="InterPro" id="IPR022794">
    <property type="entry name" value="Bul1_C"/>
</dbReference>
<keyword evidence="4" id="KW-0436">Ligase</keyword>
<dbReference type="eggNOG" id="ENOG502QSAC">
    <property type="taxonomic scope" value="Eukaryota"/>
</dbReference>
<feature type="region of interest" description="Disordered" evidence="1">
    <location>
        <begin position="1"/>
        <end position="23"/>
    </location>
</feature>
<dbReference type="PANTHER" id="PTHR31904">
    <property type="entry name" value="BYPASS OF STOP CODON PROTEIN 5-RELATED"/>
    <property type="match status" value="1"/>
</dbReference>
<feature type="domain" description="Bul1 C-terminal" evidence="3">
    <location>
        <begin position="651"/>
        <end position="771"/>
    </location>
</feature>
<protein>
    <submittedName>
        <fullName evidence="4">Ubiquitin ligase-binding protein</fullName>
    </submittedName>
</protein>
<organism evidence="4 5">
    <name type="scientific">Wickerhamomyces ciferrii (strain ATCC 14091 / BCRC 22168 / CBS 111 / JCM 3599 / NBRC 0793 / NRRL Y-1031 F-60-10)</name>
    <name type="common">Yeast</name>
    <name type="synonym">Pichia ciferrii</name>
    <dbReference type="NCBI Taxonomy" id="1206466"/>
    <lineage>
        <taxon>Eukaryota</taxon>
        <taxon>Fungi</taxon>
        <taxon>Dikarya</taxon>
        <taxon>Ascomycota</taxon>
        <taxon>Saccharomycotina</taxon>
        <taxon>Saccharomycetes</taxon>
        <taxon>Phaffomycetales</taxon>
        <taxon>Wickerhamomycetaceae</taxon>
        <taxon>Wickerhamomyces</taxon>
    </lineage>
</organism>
<dbReference type="STRING" id="1206466.K0KB65"/>
<reference evidence="4 5" key="1">
    <citation type="journal article" date="2012" name="Eukaryot. Cell">
        <title>Draft genome sequence of Wickerhamomyces ciferrii NRRL Y-1031 F-60-10.</title>
        <authorList>
            <person name="Schneider J."/>
            <person name="Andrea H."/>
            <person name="Blom J."/>
            <person name="Jaenicke S."/>
            <person name="Ruckert C."/>
            <person name="Schorsch C."/>
            <person name="Szczepanowski R."/>
            <person name="Farwick M."/>
            <person name="Goesmann A."/>
            <person name="Puhler A."/>
            <person name="Schaffer S."/>
            <person name="Tauch A."/>
            <person name="Kohler T."/>
            <person name="Brinkrolf K."/>
        </authorList>
    </citation>
    <scope>NUCLEOTIDE SEQUENCE [LARGE SCALE GENOMIC DNA]</scope>
    <source>
        <strain evidence="5">ATCC 14091 / BCRC 22168 / CBS 111 / JCM 3599 / NBRC 0793 / NRRL Y-1031 F-60-10</strain>
    </source>
</reference>
<comment type="caution">
    <text evidence="4">The sequence shown here is derived from an EMBL/GenBank/DDBJ whole genome shotgun (WGS) entry which is preliminary data.</text>
</comment>
<feature type="compositionally biased region" description="Basic and acidic residues" evidence="1">
    <location>
        <begin position="1"/>
        <end position="20"/>
    </location>
</feature>
<evidence type="ECO:0000256" key="1">
    <source>
        <dbReference type="SAM" id="MobiDB-lite"/>
    </source>
</evidence>
<name>K0KB65_WICCF</name>
<dbReference type="InterPro" id="IPR039634">
    <property type="entry name" value="Bul1-like"/>
</dbReference>
<dbReference type="HOGENOM" id="CLU_010320_0_0_1"/>
<dbReference type="PANTHER" id="PTHR31904:SF1">
    <property type="entry name" value="BYPASS OF STOP CODON PROTEIN 5-RELATED"/>
    <property type="match status" value="1"/>
</dbReference>
<keyword evidence="5" id="KW-1185">Reference proteome</keyword>
<feature type="domain" description="Bul1 N-terminal" evidence="2">
    <location>
        <begin position="123"/>
        <end position="525"/>
    </location>
</feature>
<dbReference type="EMBL" id="CAIF01000039">
    <property type="protein sequence ID" value="CCH42240.1"/>
    <property type="molecule type" value="Genomic_DNA"/>
</dbReference>
<evidence type="ECO:0000313" key="4">
    <source>
        <dbReference type="EMBL" id="CCH42240.1"/>
    </source>
</evidence>
<proteinExistence type="predicted"/>
<accession>K0KB65</accession>
<evidence type="ECO:0000259" key="3">
    <source>
        <dbReference type="Pfam" id="PF04426"/>
    </source>
</evidence>
<dbReference type="InterPro" id="IPR007519">
    <property type="entry name" value="Bul1_N"/>
</dbReference>
<dbReference type="GO" id="GO:0016874">
    <property type="term" value="F:ligase activity"/>
    <property type="evidence" value="ECO:0007669"/>
    <property type="project" value="UniProtKB-KW"/>
</dbReference>